<keyword evidence="2" id="KW-1185">Reference proteome</keyword>
<sequence>MDVRFEHILDPEADDILLVESLKVGPLASVNWSTPASGIQVREGSEELERLWGEHLRSCRPDRGKAVATGSSALEGQLRVAVSRHPARERWLRDEPFDPSPSGDGAR</sequence>
<organism evidence="1 2">
    <name type="scientific">Tautonia plasticadhaerens</name>
    <dbReference type="NCBI Taxonomy" id="2527974"/>
    <lineage>
        <taxon>Bacteria</taxon>
        <taxon>Pseudomonadati</taxon>
        <taxon>Planctomycetota</taxon>
        <taxon>Planctomycetia</taxon>
        <taxon>Isosphaerales</taxon>
        <taxon>Isosphaeraceae</taxon>
        <taxon>Tautonia</taxon>
    </lineage>
</organism>
<name>A0A518H6F2_9BACT</name>
<dbReference type="OrthoDB" id="9779761at2"/>
<dbReference type="EMBL" id="CP036426">
    <property type="protein sequence ID" value="QDV36419.1"/>
    <property type="molecule type" value="Genomic_DNA"/>
</dbReference>
<dbReference type="KEGG" id="tpla:ElP_43430"/>
<gene>
    <name evidence="1" type="ORF">ElP_43430</name>
</gene>
<evidence type="ECO:0000313" key="1">
    <source>
        <dbReference type="EMBL" id="QDV36419.1"/>
    </source>
</evidence>
<dbReference type="AlphaFoldDB" id="A0A518H6F2"/>
<protein>
    <submittedName>
        <fullName evidence="1">Uncharacterized protein</fullName>
    </submittedName>
</protein>
<reference evidence="1 2" key="1">
    <citation type="submission" date="2019-02" db="EMBL/GenBank/DDBJ databases">
        <title>Deep-cultivation of Planctomycetes and their phenomic and genomic characterization uncovers novel biology.</title>
        <authorList>
            <person name="Wiegand S."/>
            <person name="Jogler M."/>
            <person name="Boedeker C."/>
            <person name="Pinto D."/>
            <person name="Vollmers J."/>
            <person name="Rivas-Marin E."/>
            <person name="Kohn T."/>
            <person name="Peeters S.H."/>
            <person name="Heuer A."/>
            <person name="Rast P."/>
            <person name="Oberbeckmann S."/>
            <person name="Bunk B."/>
            <person name="Jeske O."/>
            <person name="Meyerdierks A."/>
            <person name="Storesund J.E."/>
            <person name="Kallscheuer N."/>
            <person name="Luecker S."/>
            <person name="Lage O.M."/>
            <person name="Pohl T."/>
            <person name="Merkel B.J."/>
            <person name="Hornburger P."/>
            <person name="Mueller R.-W."/>
            <person name="Bruemmer F."/>
            <person name="Labrenz M."/>
            <person name="Spormann A.M."/>
            <person name="Op den Camp H."/>
            <person name="Overmann J."/>
            <person name="Amann R."/>
            <person name="Jetten M.S.M."/>
            <person name="Mascher T."/>
            <person name="Medema M.H."/>
            <person name="Devos D.P."/>
            <person name="Kaster A.-K."/>
            <person name="Ovreas L."/>
            <person name="Rohde M."/>
            <person name="Galperin M.Y."/>
            <person name="Jogler C."/>
        </authorList>
    </citation>
    <scope>NUCLEOTIDE SEQUENCE [LARGE SCALE GENOMIC DNA]</scope>
    <source>
        <strain evidence="1 2">ElP</strain>
    </source>
</reference>
<evidence type="ECO:0000313" key="2">
    <source>
        <dbReference type="Proteomes" id="UP000317835"/>
    </source>
</evidence>
<dbReference type="RefSeq" id="WP_145272680.1">
    <property type="nucleotide sequence ID" value="NZ_CP036426.1"/>
</dbReference>
<accession>A0A518H6F2</accession>
<dbReference type="Proteomes" id="UP000317835">
    <property type="component" value="Chromosome"/>
</dbReference>
<proteinExistence type="predicted"/>